<gene>
    <name evidence="3" type="ORF">H3Z74_04200</name>
</gene>
<dbReference type="SUPFAM" id="SSF103515">
    <property type="entry name" value="Autotransporter"/>
    <property type="match status" value="1"/>
</dbReference>
<feature type="domain" description="Autotransporter" evidence="2">
    <location>
        <begin position="927"/>
        <end position="1199"/>
    </location>
</feature>
<dbReference type="KEGG" id="spap:H3Z74_04200"/>
<dbReference type="Gene3D" id="2.40.128.130">
    <property type="entry name" value="Autotransporter beta-domain"/>
    <property type="match status" value="1"/>
</dbReference>
<keyword evidence="4" id="KW-1185">Reference proteome</keyword>
<dbReference type="GO" id="GO:0019867">
    <property type="term" value="C:outer membrane"/>
    <property type="evidence" value="ECO:0007669"/>
    <property type="project" value="InterPro"/>
</dbReference>
<dbReference type="Proteomes" id="UP000516148">
    <property type="component" value="Chromosome"/>
</dbReference>
<dbReference type="RefSeq" id="WP_187762732.1">
    <property type="nucleotide sequence ID" value="NZ_CP061038.1"/>
</dbReference>
<dbReference type="SMART" id="SM00869">
    <property type="entry name" value="Autotransporter"/>
    <property type="match status" value="1"/>
</dbReference>
<evidence type="ECO:0000256" key="1">
    <source>
        <dbReference type="SAM" id="SignalP"/>
    </source>
</evidence>
<dbReference type="InterPro" id="IPR036709">
    <property type="entry name" value="Autotransporte_beta_dom_sf"/>
</dbReference>
<proteinExistence type="predicted"/>
<dbReference type="Pfam" id="PF03797">
    <property type="entry name" value="Autotransporter"/>
    <property type="match status" value="1"/>
</dbReference>
<keyword evidence="1" id="KW-0732">Signal</keyword>
<dbReference type="AlphaFoldDB" id="A0A7H0LL81"/>
<sequence length="1199" mass="119996">MTFMISPISQLASPAPRRKGPYRFKTSRLAILAASVSFAAIVSPAYAQCVEGPPNTYGCSGATDVPQVIVDDDATVAADFGFTVDTSGNGNGIALSVTGNGRISFEGGGSFTGAGVSLATTGSSGGSAGEILAFSNADIFANGAHGLYLDNAGGGDTIVSWLGTISNTGGNGVWASSDLGAGNLSLIVKDVIARDDGVFVVWSGDGSAVVTAVGPVIGQTGSGVFVSASQTADDVDITVGDVTGGSWGIQASNHGSGFVQVDATGTVTGQGLVGISASGGTNTTGVKVLANVVNGQTLGIATANDGLGDTVIVATGAVTAATSFGIAANNNVTAGNLSITATDVTGAWGISGRNDGIGSTRIVATGNVVGFTEDAILANSDVNATDLLVDVHNAEGAQNGVRVRNYGSGVTIVRSNGIVTGQGMNGIRAETGTGGQGMLVDVNEVIGGNNGILVLNQGAGPVRVSATGRVIGTTGSGIAVDNGPGGTDIRVDAATVSGGLIGIRATNGGSGESFIATTGLVSGSIFGVLAQNDVNATDLTVRAADVQSQGDAILAENFGSGETSIIATGNVIAQNQVGIRVFADANADDITVEAANASGGFSGIAVTNLGLGDTRVTVNGTVQGGDNAINVVSNNGQSVVIINNGIVSNASGLSLDRAISATGSVGIGNASSLIGTLDISGTNSLMLNAGIWRSIGGTSIFGTADDQLFNSATGTIVGATAAATAETTVWQGLERFQNAGVLRLQDGGTGDLIQTSAATIFADGSGLTVDIGGATGSDTFRTTGTVQIETGSRLQSVTGQPLVLHGKHVVVQADGGLTGQFIFADQFLTAFAGLRDGYSATTAFIEFAQLRALADAGITPNQKETAGGADSLPDGNAVKDALLLLPNDAAAQNAFDQLSGEIHPSARGAMIEDSRLLRNAVLDRLADGDQGGAVWGRAFADTGLSDGDLNAAKVNRDTRGFMIGVDRAIGPVTIGVAGGWSDTDLRVARRDSKASVETIHGLLYAGGQFGRFNLRGGVGYARTSTETERRIAFQGFSATPRADYHGSVLQGFIEAGYRVPLGGGHVEPFAGLTALRARSDAFKEASGPAALSGKAISEDSYGSTLGLRFETSRAGALSLRGTMAWRHGWGDLTPAGRHALDGGTDFTVLGASGSRDAGIARIEAQYRLSSNVTLGVAYDGVLGTGGEDHAITGGLKIVF</sequence>
<feature type="signal peptide" evidence="1">
    <location>
        <begin position="1"/>
        <end position="47"/>
    </location>
</feature>
<dbReference type="EMBL" id="CP061038">
    <property type="protein sequence ID" value="QNQ10434.1"/>
    <property type="molecule type" value="Genomic_DNA"/>
</dbReference>
<organism evidence="3 4">
    <name type="scientific">Sphingomonas alpina</name>
    <dbReference type="NCBI Taxonomy" id="653931"/>
    <lineage>
        <taxon>Bacteria</taxon>
        <taxon>Pseudomonadati</taxon>
        <taxon>Pseudomonadota</taxon>
        <taxon>Alphaproteobacteria</taxon>
        <taxon>Sphingomonadales</taxon>
        <taxon>Sphingomonadaceae</taxon>
        <taxon>Sphingomonas</taxon>
    </lineage>
</organism>
<dbReference type="InterPro" id="IPR005546">
    <property type="entry name" value="Autotransporte_beta"/>
</dbReference>
<dbReference type="PROSITE" id="PS51208">
    <property type="entry name" value="AUTOTRANSPORTER"/>
    <property type="match status" value="1"/>
</dbReference>
<dbReference type="InterPro" id="IPR006315">
    <property type="entry name" value="OM_autotransptr_brl_dom"/>
</dbReference>
<dbReference type="NCBIfam" id="TIGR01414">
    <property type="entry name" value="autotrans_barl"/>
    <property type="match status" value="1"/>
</dbReference>
<evidence type="ECO:0000259" key="2">
    <source>
        <dbReference type="PROSITE" id="PS51208"/>
    </source>
</evidence>
<protein>
    <submittedName>
        <fullName evidence="3">Autotransporter domain-containing protein</fullName>
    </submittedName>
</protein>
<name>A0A7H0LL81_9SPHN</name>
<feature type="chain" id="PRO_5028823432" evidence="1">
    <location>
        <begin position="48"/>
        <end position="1199"/>
    </location>
</feature>
<evidence type="ECO:0000313" key="3">
    <source>
        <dbReference type="EMBL" id="QNQ10434.1"/>
    </source>
</evidence>
<evidence type="ECO:0000313" key="4">
    <source>
        <dbReference type="Proteomes" id="UP000516148"/>
    </source>
</evidence>
<accession>A0A7H0LL81</accession>
<reference evidence="3 4" key="1">
    <citation type="submission" date="2020-09" db="EMBL/GenBank/DDBJ databases">
        <title>Sphingomonas sp., a new species isolated from pork steak.</title>
        <authorList>
            <person name="Heidler von Heilborn D."/>
        </authorList>
    </citation>
    <scope>NUCLEOTIDE SEQUENCE [LARGE SCALE GENOMIC DNA]</scope>
    <source>
        <strain evidence="4">S8-3T</strain>
    </source>
</reference>